<evidence type="ECO:0000313" key="1">
    <source>
        <dbReference type="EMBL" id="OAD54127.1"/>
    </source>
</evidence>
<sequence>MPGSMFPDFQTLRWLVAMGLNHPMGVVTRATTKVRLAGRCSSCGLSNVFKRPKYEIFIVIRLTRLDPCQLHDHVKLENTTSSSPISTTSSTHPPVNYPWLDLAARELLAARPDIEDLCFEWLHPKLRHWRSSRVVFTDETVVETLLNKVRLNS</sequence>
<dbReference type="EMBL" id="KQ765162">
    <property type="protein sequence ID" value="OAD54127.1"/>
    <property type="molecule type" value="Genomic_DNA"/>
</dbReference>
<name>A0A310SKR0_9HYME</name>
<accession>A0A310SKR0</accession>
<keyword evidence="2" id="KW-1185">Reference proteome</keyword>
<dbReference type="AlphaFoldDB" id="A0A310SKR0"/>
<organism evidence="1 2">
    <name type="scientific">Eufriesea mexicana</name>
    <dbReference type="NCBI Taxonomy" id="516756"/>
    <lineage>
        <taxon>Eukaryota</taxon>
        <taxon>Metazoa</taxon>
        <taxon>Ecdysozoa</taxon>
        <taxon>Arthropoda</taxon>
        <taxon>Hexapoda</taxon>
        <taxon>Insecta</taxon>
        <taxon>Pterygota</taxon>
        <taxon>Neoptera</taxon>
        <taxon>Endopterygota</taxon>
        <taxon>Hymenoptera</taxon>
        <taxon>Apocrita</taxon>
        <taxon>Aculeata</taxon>
        <taxon>Apoidea</taxon>
        <taxon>Anthophila</taxon>
        <taxon>Apidae</taxon>
        <taxon>Eufriesea</taxon>
    </lineage>
</organism>
<gene>
    <name evidence="1" type="ORF">WN48_08360</name>
</gene>
<dbReference type="Proteomes" id="UP000250275">
    <property type="component" value="Unassembled WGS sequence"/>
</dbReference>
<evidence type="ECO:0000313" key="2">
    <source>
        <dbReference type="Proteomes" id="UP000250275"/>
    </source>
</evidence>
<reference evidence="1 2" key="1">
    <citation type="submission" date="2015-07" db="EMBL/GenBank/DDBJ databases">
        <title>The genome of Eufriesea mexicana.</title>
        <authorList>
            <person name="Pan H."/>
            <person name="Kapheim K."/>
        </authorList>
    </citation>
    <scope>NUCLEOTIDE SEQUENCE [LARGE SCALE GENOMIC DNA]</scope>
    <source>
        <strain evidence="1">0111107269</strain>
        <tissue evidence="1">Whole body</tissue>
    </source>
</reference>
<protein>
    <submittedName>
        <fullName evidence="1">Uncharacterized protein</fullName>
    </submittedName>
</protein>
<proteinExistence type="predicted"/>